<evidence type="ECO:0000256" key="1">
    <source>
        <dbReference type="ARBA" id="ARBA00004651"/>
    </source>
</evidence>
<proteinExistence type="predicted"/>
<dbReference type="InterPro" id="IPR005171">
    <property type="entry name" value="Cyt_c_oxidase_su4_prok"/>
</dbReference>
<protein>
    <recommendedName>
        <fullName evidence="9">Prokaryotic cytochrome C oxidase subunit IV family protein</fullName>
    </recommendedName>
</protein>
<evidence type="ECO:0000313" key="8">
    <source>
        <dbReference type="Proteomes" id="UP001059836"/>
    </source>
</evidence>
<dbReference type="EMBL" id="CP045809">
    <property type="protein sequence ID" value="QHN36691.1"/>
    <property type="molecule type" value="Genomic_DNA"/>
</dbReference>
<name>A0ABX6ILY0_9ACTN</name>
<evidence type="ECO:0000256" key="2">
    <source>
        <dbReference type="ARBA" id="ARBA00022475"/>
    </source>
</evidence>
<keyword evidence="2" id="KW-1003">Cell membrane</keyword>
<dbReference type="Proteomes" id="UP001059836">
    <property type="component" value="Chromosome"/>
</dbReference>
<comment type="subcellular location">
    <subcellularLocation>
        <location evidence="1">Cell membrane</location>
        <topology evidence="1">Multi-pass membrane protein</topology>
    </subcellularLocation>
</comment>
<evidence type="ECO:0000256" key="5">
    <source>
        <dbReference type="ARBA" id="ARBA00023136"/>
    </source>
</evidence>
<dbReference type="RefSeq" id="WP_213244957.1">
    <property type="nucleotide sequence ID" value="NZ_CP045806.1"/>
</dbReference>
<evidence type="ECO:0000256" key="3">
    <source>
        <dbReference type="ARBA" id="ARBA00022692"/>
    </source>
</evidence>
<evidence type="ECO:0000256" key="6">
    <source>
        <dbReference type="SAM" id="Phobius"/>
    </source>
</evidence>
<keyword evidence="5 6" id="KW-0472">Membrane</keyword>
<feature type="transmembrane region" description="Helical" evidence="6">
    <location>
        <begin position="68"/>
        <end position="87"/>
    </location>
</feature>
<evidence type="ECO:0000256" key="4">
    <source>
        <dbReference type="ARBA" id="ARBA00022989"/>
    </source>
</evidence>
<organism evidence="7 8">
    <name type="scientific">Gordonia pseudamarae</name>
    <dbReference type="NCBI Taxonomy" id="2831662"/>
    <lineage>
        <taxon>Bacteria</taxon>
        <taxon>Bacillati</taxon>
        <taxon>Actinomycetota</taxon>
        <taxon>Actinomycetes</taxon>
        <taxon>Mycobacteriales</taxon>
        <taxon>Gordoniaceae</taxon>
        <taxon>Gordonia</taxon>
    </lineage>
</organism>
<keyword evidence="8" id="KW-1185">Reference proteome</keyword>
<gene>
    <name evidence="7" type="ORF">GII31_19085</name>
</gene>
<accession>A0ABX6ILY0</accession>
<dbReference type="Pfam" id="PF03626">
    <property type="entry name" value="COX4_pro"/>
    <property type="match status" value="1"/>
</dbReference>
<reference evidence="7" key="1">
    <citation type="journal article" date="2021" name="Nat. Microbiol.">
        <title>Cocultivation of an ultrasmall environmental parasitic bacterium with lytic ability against bacteria associated with wastewater foams.</title>
        <authorList>
            <person name="Batinovic S."/>
            <person name="Rose J.J.A."/>
            <person name="Ratcliffe J."/>
            <person name="Seviour R.J."/>
            <person name="Petrovski S."/>
        </authorList>
    </citation>
    <scope>NUCLEOTIDE SEQUENCE</scope>
    <source>
        <strain evidence="7">CON9</strain>
    </source>
</reference>
<evidence type="ECO:0000313" key="7">
    <source>
        <dbReference type="EMBL" id="QHN36691.1"/>
    </source>
</evidence>
<keyword evidence="4 6" id="KW-1133">Transmembrane helix</keyword>
<feature type="transmembrane region" description="Helical" evidence="6">
    <location>
        <begin position="12"/>
        <end position="28"/>
    </location>
</feature>
<feature type="transmembrane region" description="Helical" evidence="6">
    <location>
        <begin position="34"/>
        <end position="56"/>
    </location>
</feature>
<evidence type="ECO:0008006" key="9">
    <source>
        <dbReference type="Google" id="ProtNLM"/>
    </source>
</evidence>
<sequence>MTDLLKRPTTVVWLTLMLATVITTWFLAKDAFPAPAGTVGIILIAAIKARLVLNYFMELGTAPRAARIVFEGWVAVVTIGVIGLYLAA</sequence>
<keyword evidence="3 6" id="KW-0812">Transmembrane</keyword>